<dbReference type="Proteomes" id="UP000501690">
    <property type="component" value="Linkage Group LG5"/>
</dbReference>
<evidence type="ECO:0000313" key="1">
    <source>
        <dbReference type="EMBL" id="QCD92550.1"/>
    </source>
</evidence>
<dbReference type="PANTHER" id="PTHR47067">
    <property type="entry name" value="TPX2 (TARGETING PROTEIN FOR XKLP2) PROTEIN FAMILY-RELATED"/>
    <property type="match status" value="1"/>
</dbReference>
<proteinExistence type="predicted"/>
<dbReference type="InterPro" id="IPR044216">
    <property type="entry name" value="WDL7"/>
</dbReference>
<organism evidence="1 2">
    <name type="scientific">Vigna unguiculata</name>
    <name type="common">Cowpea</name>
    <dbReference type="NCBI Taxonomy" id="3917"/>
    <lineage>
        <taxon>Eukaryota</taxon>
        <taxon>Viridiplantae</taxon>
        <taxon>Streptophyta</taxon>
        <taxon>Embryophyta</taxon>
        <taxon>Tracheophyta</taxon>
        <taxon>Spermatophyta</taxon>
        <taxon>Magnoliopsida</taxon>
        <taxon>eudicotyledons</taxon>
        <taxon>Gunneridae</taxon>
        <taxon>Pentapetalae</taxon>
        <taxon>rosids</taxon>
        <taxon>fabids</taxon>
        <taxon>Fabales</taxon>
        <taxon>Fabaceae</taxon>
        <taxon>Papilionoideae</taxon>
        <taxon>50 kb inversion clade</taxon>
        <taxon>NPAAA clade</taxon>
        <taxon>indigoferoid/millettioid clade</taxon>
        <taxon>Phaseoleae</taxon>
        <taxon>Vigna</taxon>
    </lineage>
</organism>
<name>A0A4D6LVS4_VIGUN</name>
<protein>
    <submittedName>
        <fullName evidence="1">Uncharacterized protein</fullName>
    </submittedName>
</protein>
<evidence type="ECO:0000313" key="2">
    <source>
        <dbReference type="Proteomes" id="UP000501690"/>
    </source>
</evidence>
<sequence>MGNPIPALGESISFGRFMTENLDWEKWSTFTQNLYVEEVERYSKLGSVAANGTFELEFIL</sequence>
<gene>
    <name evidence="1" type="ORF">DEO72_LG5g616</name>
</gene>
<dbReference type="AlphaFoldDB" id="A0A4D6LVS4"/>
<keyword evidence="2" id="KW-1185">Reference proteome</keyword>
<accession>A0A4D6LVS4</accession>
<dbReference type="PANTHER" id="PTHR47067:SF16">
    <property type="entry name" value="TPX2 (TARGETING PROTEIN FOR XKLP2) PROTEIN FAMILY"/>
    <property type="match status" value="1"/>
</dbReference>
<dbReference type="EMBL" id="CP039349">
    <property type="protein sequence ID" value="QCD92550.1"/>
    <property type="molecule type" value="Genomic_DNA"/>
</dbReference>
<reference evidence="1 2" key="1">
    <citation type="submission" date="2019-04" db="EMBL/GenBank/DDBJ databases">
        <title>An improved genome assembly and genetic linkage map for asparagus bean, Vigna unguiculata ssp. sesquipedialis.</title>
        <authorList>
            <person name="Xia Q."/>
            <person name="Zhang R."/>
            <person name="Dong Y."/>
        </authorList>
    </citation>
    <scope>NUCLEOTIDE SEQUENCE [LARGE SCALE GENOMIC DNA]</scope>
    <source>
        <tissue evidence="1">Leaf</tissue>
    </source>
</reference>